<evidence type="ECO:0000313" key="2">
    <source>
        <dbReference type="Proteomes" id="UP001457282"/>
    </source>
</evidence>
<comment type="caution">
    <text evidence="1">The sequence shown here is derived from an EMBL/GenBank/DDBJ whole genome shotgun (WGS) entry which is preliminary data.</text>
</comment>
<accession>A0AAW1WY07</accession>
<dbReference type="EMBL" id="JBEDUW010000005">
    <property type="protein sequence ID" value="KAK9928930.1"/>
    <property type="molecule type" value="Genomic_DNA"/>
</dbReference>
<gene>
    <name evidence="1" type="ORF">M0R45_026045</name>
</gene>
<dbReference type="Proteomes" id="UP001457282">
    <property type="component" value="Unassembled WGS sequence"/>
</dbReference>
<keyword evidence="2" id="KW-1185">Reference proteome</keyword>
<evidence type="ECO:0008006" key="3">
    <source>
        <dbReference type="Google" id="ProtNLM"/>
    </source>
</evidence>
<evidence type="ECO:0000313" key="1">
    <source>
        <dbReference type="EMBL" id="KAK9928930.1"/>
    </source>
</evidence>
<protein>
    <recommendedName>
        <fullName evidence="3">Polyprotein</fullName>
    </recommendedName>
</protein>
<organism evidence="1 2">
    <name type="scientific">Rubus argutus</name>
    <name type="common">Southern blackberry</name>
    <dbReference type="NCBI Taxonomy" id="59490"/>
    <lineage>
        <taxon>Eukaryota</taxon>
        <taxon>Viridiplantae</taxon>
        <taxon>Streptophyta</taxon>
        <taxon>Embryophyta</taxon>
        <taxon>Tracheophyta</taxon>
        <taxon>Spermatophyta</taxon>
        <taxon>Magnoliopsida</taxon>
        <taxon>eudicotyledons</taxon>
        <taxon>Gunneridae</taxon>
        <taxon>Pentapetalae</taxon>
        <taxon>rosids</taxon>
        <taxon>fabids</taxon>
        <taxon>Rosales</taxon>
        <taxon>Rosaceae</taxon>
        <taxon>Rosoideae</taxon>
        <taxon>Rosoideae incertae sedis</taxon>
        <taxon>Rubus</taxon>
    </lineage>
</organism>
<sequence>MIARTLVMRTKLPFSAWDYAILQAAMLVRLRPTTQPYLALQLVTGYEPDVSHLRIFGIRFLEPFTGDLFTTLVGCHSDETVFPPLGGDKNVTVPDERRELTWNDPTMSHLDPQPHNDSEMRRILDLQSVICQTFPLI</sequence>
<reference evidence="1 2" key="1">
    <citation type="journal article" date="2023" name="G3 (Bethesda)">
        <title>A chromosome-length genome assembly and annotation of blackberry (Rubus argutus, cv. 'Hillquist').</title>
        <authorList>
            <person name="Bruna T."/>
            <person name="Aryal R."/>
            <person name="Dudchenko O."/>
            <person name="Sargent D.J."/>
            <person name="Mead D."/>
            <person name="Buti M."/>
            <person name="Cavallini A."/>
            <person name="Hytonen T."/>
            <person name="Andres J."/>
            <person name="Pham M."/>
            <person name="Weisz D."/>
            <person name="Mascagni F."/>
            <person name="Usai G."/>
            <person name="Natali L."/>
            <person name="Bassil N."/>
            <person name="Fernandez G.E."/>
            <person name="Lomsadze A."/>
            <person name="Armour M."/>
            <person name="Olukolu B."/>
            <person name="Poorten T."/>
            <person name="Britton C."/>
            <person name="Davik J."/>
            <person name="Ashrafi H."/>
            <person name="Aiden E.L."/>
            <person name="Borodovsky M."/>
            <person name="Worthington M."/>
        </authorList>
    </citation>
    <scope>NUCLEOTIDE SEQUENCE [LARGE SCALE GENOMIC DNA]</scope>
    <source>
        <strain evidence="1">PI 553951</strain>
    </source>
</reference>
<name>A0AAW1WY07_RUBAR</name>
<proteinExistence type="predicted"/>
<dbReference type="AlphaFoldDB" id="A0AAW1WY07"/>